<organism evidence="6 7">
    <name type="scientific">Rhodotorula taiwanensis</name>
    <dbReference type="NCBI Taxonomy" id="741276"/>
    <lineage>
        <taxon>Eukaryota</taxon>
        <taxon>Fungi</taxon>
        <taxon>Dikarya</taxon>
        <taxon>Basidiomycota</taxon>
        <taxon>Pucciniomycotina</taxon>
        <taxon>Microbotryomycetes</taxon>
        <taxon>Sporidiobolales</taxon>
        <taxon>Sporidiobolaceae</taxon>
        <taxon>Rhodotorula</taxon>
    </lineage>
</organism>
<reference evidence="6 7" key="1">
    <citation type="journal article" date="2018" name="Front. Microbiol.">
        <title>Prospects for Fungal Bioremediation of Acidic Radioactive Waste Sites: Characterization and Genome Sequence of Rhodotorula taiwanensis MD1149.</title>
        <authorList>
            <person name="Tkavc R."/>
            <person name="Matrosova V.Y."/>
            <person name="Grichenko O.E."/>
            <person name="Gostincar C."/>
            <person name="Volpe R.P."/>
            <person name="Klimenkova P."/>
            <person name="Gaidamakova E.K."/>
            <person name="Zhou C.E."/>
            <person name="Stewart B.J."/>
            <person name="Lyman M.G."/>
            <person name="Malfatti S.A."/>
            <person name="Rubinfeld B."/>
            <person name="Courtot M."/>
            <person name="Singh J."/>
            <person name="Dalgard C.L."/>
            <person name="Hamilton T."/>
            <person name="Frey K.G."/>
            <person name="Gunde-Cimerman N."/>
            <person name="Dugan L."/>
            <person name="Daly M.J."/>
        </authorList>
    </citation>
    <scope>NUCLEOTIDE SEQUENCE [LARGE SCALE GENOMIC DNA]</scope>
    <source>
        <strain evidence="6 7">MD1149</strain>
    </source>
</reference>
<evidence type="ECO:0000256" key="3">
    <source>
        <dbReference type="PROSITE-ProRule" id="PRU10007"/>
    </source>
</evidence>
<feature type="domain" description="Aldehyde dehydrogenase" evidence="5">
    <location>
        <begin position="75"/>
        <end position="541"/>
    </location>
</feature>
<dbReference type="CDD" id="cd07091">
    <property type="entry name" value="ALDH_F1-2_Ald2-like"/>
    <property type="match status" value="1"/>
</dbReference>
<dbReference type="EMBL" id="PJQD01000086">
    <property type="protein sequence ID" value="POY71087.1"/>
    <property type="molecule type" value="Genomic_DNA"/>
</dbReference>
<keyword evidence="2 4" id="KW-0560">Oxidoreductase</keyword>
<evidence type="ECO:0000256" key="2">
    <source>
        <dbReference type="ARBA" id="ARBA00023002"/>
    </source>
</evidence>
<dbReference type="SUPFAM" id="SSF53720">
    <property type="entry name" value="ALDH-like"/>
    <property type="match status" value="1"/>
</dbReference>
<dbReference type="FunFam" id="3.40.605.10:FF:000050">
    <property type="entry name" value="Aldehyde dehydrogenase, mitochondrial"/>
    <property type="match status" value="1"/>
</dbReference>
<feature type="active site" evidence="3">
    <location>
        <position position="315"/>
    </location>
</feature>
<dbReference type="PROSITE" id="PS00070">
    <property type="entry name" value="ALDEHYDE_DEHYDR_CYS"/>
    <property type="match status" value="1"/>
</dbReference>
<dbReference type="OrthoDB" id="310895at2759"/>
<dbReference type="Pfam" id="PF00171">
    <property type="entry name" value="Aldedh"/>
    <property type="match status" value="1"/>
</dbReference>
<dbReference type="Gene3D" id="3.40.605.10">
    <property type="entry name" value="Aldehyde Dehydrogenase, Chain A, domain 1"/>
    <property type="match status" value="1"/>
</dbReference>
<dbReference type="InterPro" id="IPR016162">
    <property type="entry name" value="Ald_DH_N"/>
</dbReference>
<dbReference type="PROSITE" id="PS00687">
    <property type="entry name" value="ALDEHYDE_DEHYDR_GLU"/>
    <property type="match status" value="1"/>
</dbReference>
<dbReference type="PANTHER" id="PTHR11699">
    <property type="entry name" value="ALDEHYDE DEHYDROGENASE-RELATED"/>
    <property type="match status" value="1"/>
</dbReference>
<dbReference type="STRING" id="741276.A0A2S5B2T2"/>
<evidence type="ECO:0000256" key="1">
    <source>
        <dbReference type="ARBA" id="ARBA00009986"/>
    </source>
</evidence>
<name>A0A2S5B2T2_9BASI</name>
<evidence type="ECO:0000259" key="5">
    <source>
        <dbReference type="Pfam" id="PF00171"/>
    </source>
</evidence>
<comment type="similarity">
    <text evidence="1 4">Belongs to the aldehyde dehydrogenase family.</text>
</comment>
<dbReference type="InterPro" id="IPR016163">
    <property type="entry name" value="Ald_DH_C"/>
</dbReference>
<comment type="caution">
    <text evidence="6">The sequence shown here is derived from an EMBL/GenBank/DDBJ whole genome shotgun (WGS) entry which is preliminary data.</text>
</comment>
<dbReference type="FunFam" id="3.40.309.10:FF:000012">
    <property type="entry name" value="Betaine aldehyde dehydrogenase"/>
    <property type="match status" value="1"/>
</dbReference>
<evidence type="ECO:0000256" key="4">
    <source>
        <dbReference type="RuleBase" id="RU003345"/>
    </source>
</evidence>
<gene>
    <name evidence="6" type="ORF">BMF94_5844</name>
</gene>
<dbReference type="InterPro" id="IPR015590">
    <property type="entry name" value="Aldehyde_DH_dom"/>
</dbReference>
<dbReference type="GO" id="GO:0001758">
    <property type="term" value="F:retinal dehydrogenase (NAD+) activity"/>
    <property type="evidence" value="ECO:0007669"/>
    <property type="project" value="UniProtKB-EC"/>
</dbReference>
<dbReference type="Gene3D" id="3.40.309.10">
    <property type="entry name" value="Aldehyde Dehydrogenase, Chain A, domain 2"/>
    <property type="match status" value="1"/>
</dbReference>
<dbReference type="InterPro" id="IPR016160">
    <property type="entry name" value="Ald_DH_CS_CYS"/>
</dbReference>
<dbReference type="InterPro" id="IPR016161">
    <property type="entry name" value="Ald_DH/histidinol_DH"/>
</dbReference>
<dbReference type="InterPro" id="IPR029510">
    <property type="entry name" value="Ald_DH_CS_GLU"/>
</dbReference>
<dbReference type="EC" id="1.2.1.36" evidence="6"/>
<dbReference type="AlphaFoldDB" id="A0A2S5B2T2"/>
<accession>A0A2S5B2T2</accession>
<sequence>MLRTASRTISLSKAARALPRVPTLATLARPPAARLPIPSYRRGFASQSTMPTTASIQLKSSKSDVPTGVFINNEWRESSDSSTFEVLNPATGAVLTQVAHGKAADVDEAVKAARKAFKTTWGKTVGPEERARLLNKLADLMERDIEVLAELESVNGGKGVRIAREMDIADTIGCLRYYAGWAGKVAGETIETTPKTKLAYTLLEPFGVCGQIIPWNYPIGMWGWKVAPALAAGCAIVMKPSELTPLTALYLCNLIAEAGYPAGVFNLVPGLGATAGAAIASHMDIDKVAFTGSVLTGRKIMEAAAKSNLKKVTLELGGKSPVVVFPSADLEQAANWAALGIFFNSGQDCTAGSRLFVHEDVHDKFVELLVQKAQACAIGNPLDEKTSFGPLISAQQRDKVLSYVESGVSEGATLATGGKKWNADGNEGFFIEPTVLSNCKPSFKCVQEEIFGPVASVLKFSSEEEVLELANSSIYGLGAGVFTNDAKQAMRVSGELSAGTVWVNSYNLLSNAVPFGGMRQSGMGRELGLAGIKEYLAVKSVHHNLGEDLEWPL</sequence>
<keyword evidence="7" id="KW-1185">Reference proteome</keyword>
<dbReference type="Proteomes" id="UP000237144">
    <property type="component" value="Unassembled WGS sequence"/>
</dbReference>
<evidence type="ECO:0000313" key="7">
    <source>
        <dbReference type="Proteomes" id="UP000237144"/>
    </source>
</evidence>
<evidence type="ECO:0000313" key="6">
    <source>
        <dbReference type="EMBL" id="POY71087.1"/>
    </source>
</evidence>
<protein>
    <submittedName>
        <fullName evidence="6">Putative Retinal dehydrogenase</fullName>
        <ecNumber evidence="6">1.2.1.36</ecNumber>
    </submittedName>
</protein>
<proteinExistence type="inferred from homology"/>